<evidence type="ECO:0000313" key="2">
    <source>
        <dbReference type="EMBL" id="MBC3477865.1"/>
    </source>
</evidence>
<organism evidence="2 3">
    <name type="scientific">Pseudomonas taiwanensis</name>
    <dbReference type="NCBI Taxonomy" id="470150"/>
    <lineage>
        <taxon>Bacteria</taxon>
        <taxon>Pseudomonadati</taxon>
        <taxon>Pseudomonadota</taxon>
        <taxon>Gammaproteobacteria</taxon>
        <taxon>Pseudomonadales</taxon>
        <taxon>Pseudomonadaceae</taxon>
        <taxon>Pseudomonas</taxon>
    </lineage>
</organism>
<protein>
    <submittedName>
        <fullName evidence="2">Alpha/beta fold hydrolase</fullName>
    </submittedName>
</protein>
<sequence>MIPLMPTPSLLDQRFAERLLRLDGGQLAVRQAGDGDAVVLLHGIGSGAASWLHVAMGLSERARVLAWDAPGYGQSSPLPMAAPSARDYAGRLLQALDTLGIERCVLVGHSLGALTASAFAQACPERVNRLVLISPARGYGAVPDQGRAVRAERLHNLGQLGIERMARERSARLLSANASAEAQAWVHWNMARLKPHGYRQAIELLCGDDLLRYAPLAVACQVHCGSADGITLPEDCAALAAALAAPFDLIAGAGHACAIEQPDTVTGLLARALDASLTGSVL</sequence>
<feature type="domain" description="AB hydrolase-1" evidence="1">
    <location>
        <begin position="37"/>
        <end position="145"/>
    </location>
</feature>
<dbReference type="GO" id="GO:0016787">
    <property type="term" value="F:hydrolase activity"/>
    <property type="evidence" value="ECO:0007669"/>
    <property type="project" value="UniProtKB-KW"/>
</dbReference>
<reference evidence="2 3" key="1">
    <citation type="journal article" date="2020" name="Microorganisms">
        <title>Reliable Identification of Environmental Pseudomonas Isolates Using the rpoD Gene.</title>
        <authorList>
            <consortium name="The Broad Institute Genome Sequencing Platform"/>
            <person name="Girard L."/>
            <person name="Lood C."/>
            <person name="Rokni-Zadeh H."/>
            <person name="van Noort V."/>
            <person name="Lavigne R."/>
            <person name="De Mot R."/>
        </authorList>
    </citation>
    <scope>NUCLEOTIDE SEQUENCE [LARGE SCALE GENOMIC DNA]</scope>
    <source>
        <strain evidence="2 3">RW7P2</strain>
    </source>
</reference>
<evidence type="ECO:0000313" key="3">
    <source>
        <dbReference type="Proteomes" id="UP000628086"/>
    </source>
</evidence>
<name>A0ABR6VCM6_9PSED</name>
<accession>A0ABR6VCM6</accession>
<dbReference type="InterPro" id="IPR000073">
    <property type="entry name" value="AB_hydrolase_1"/>
</dbReference>
<dbReference type="PRINTS" id="PR00111">
    <property type="entry name" value="ABHYDROLASE"/>
</dbReference>
<dbReference type="InterPro" id="IPR050266">
    <property type="entry name" value="AB_hydrolase_sf"/>
</dbReference>
<dbReference type="Proteomes" id="UP000628086">
    <property type="component" value="Unassembled WGS sequence"/>
</dbReference>
<dbReference type="Gene3D" id="3.40.50.1820">
    <property type="entry name" value="alpha/beta hydrolase"/>
    <property type="match status" value="1"/>
</dbReference>
<gene>
    <name evidence="2" type="ORF">HU747_19950</name>
</gene>
<dbReference type="InterPro" id="IPR029058">
    <property type="entry name" value="AB_hydrolase_fold"/>
</dbReference>
<proteinExistence type="predicted"/>
<dbReference type="PANTHER" id="PTHR43798">
    <property type="entry name" value="MONOACYLGLYCEROL LIPASE"/>
    <property type="match status" value="1"/>
</dbReference>
<dbReference type="EMBL" id="JABWRS010000017">
    <property type="protein sequence ID" value="MBC3477865.1"/>
    <property type="molecule type" value="Genomic_DNA"/>
</dbReference>
<keyword evidence="2" id="KW-0378">Hydrolase</keyword>
<dbReference type="SUPFAM" id="SSF53474">
    <property type="entry name" value="alpha/beta-Hydrolases"/>
    <property type="match status" value="1"/>
</dbReference>
<dbReference type="Pfam" id="PF00561">
    <property type="entry name" value="Abhydrolase_1"/>
    <property type="match status" value="1"/>
</dbReference>
<comment type="caution">
    <text evidence="2">The sequence shown here is derived from an EMBL/GenBank/DDBJ whole genome shotgun (WGS) entry which is preliminary data.</text>
</comment>
<evidence type="ECO:0000259" key="1">
    <source>
        <dbReference type="Pfam" id="PF00561"/>
    </source>
</evidence>
<keyword evidence="3" id="KW-1185">Reference proteome</keyword>